<dbReference type="Pfam" id="PF00239">
    <property type="entry name" value="Resolvase"/>
    <property type="match status" value="1"/>
</dbReference>
<dbReference type="Gene3D" id="3.40.50.1390">
    <property type="entry name" value="Resolvase, N-terminal catalytic domain"/>
    <property type="match status" value="1"/>
</dbReference>
<reference evidence="8 10" key="1">
    <citation type="submission" date="2017-09" db="EMBL/GenBank/DDBJ databases">
        <authorList>
            <person name="Ehlers B."/>
            <person name="Leendertz F.H."/>
        </authorList>
    </citation>
    <scope>NUCLEOTIDE SEQUENCE [LARGE SCALE GENOMIC DNA]</scope>
    <source>
        <strain evidence="8 10">Nm42</strain>
    </source>
</reference>
<evidence type="ECO:0000256" key="6">
    <source>
        <dbReference type="PIRSR" id="PIRSR606118-50"/>
    </source>
</evidence>
<dbReference type="PROSITE" id="PS00398">
    <property type="entry name" value="RECOMBINASES_2"/>
    <property type="match status" value="1"/>
</dbReference>
<evidence type="ECO:0000313" key="8">
    <source>
        <dbReference type="EMBL" id="SOD22863.1"/>
    </source>
</evidence>
<keyword evidence="5" id="KW-0233">DNA recombination</keyword>
<evidence type="ECO:0000313" key="9">
    <source>
        <dbReference type="EMBL" id="SOD22997.1"/>
    </source>
</evidence>
<dbReference type="Proteomes" id="UP000219335">
    <property type="component" value="Unassembled WGS sequence"/>
</dbReference>
<dbReference type="GO" id="GO:0015074">
    <property type="term" value="P:DNA integration"/>
    <property type="evidence" value="ECO:0007669"/>
    <property type="project" value="UniProtKB-KW"/>
</dbReference>
<dbReference type="EMBL" id="OCMU01000005">
    <property type="protein sequence ID" value="SOD22997.1"/>
    <property type="molecule type" value="Genomic_DNA"/>
</dbReference>
<dbReference type="EMBL" id="OCMU01000004">
    <property type="protein sequence ID" value="SOD22863.1"/>
    <property type="molecule type" value="Genomic_DNA"/>
</dbReference>
<dbReference type="FunFam" id="3.40.50.1390:FF:000001">
    <property type="entry name" value="DNA recombinase"/>
    <property type="match status" value="1"/>
</dbReference>
<dbReference type="SUPFAM" id="SSF53041">
    <property type="entry name" value="Resolvase-like"/>
    <property type="match status" value="1"/>
</dbReference>
<dbReference type="PANTHER" id="PTHR30461">
    <property type="entry name" value="DNA-INVERTASE FROM LAMBDOID PROPHAGE"/>
    <property type="match status" value="1"/>
</dbReference>
<sequence>MVNLLCYCLILFKPLKLRVTETVVYETDKTMLIGYARVSKSDGSQVLDPQIDALMEHGVTPDHIYSDYASGKNDERPGLLACLKALRAGDVLIVWKLDRLGRNLKHLITTVHELSEKSVGFKVLAGQGANIDTATSSGKLIFGIFAALAEFERELISERTKAALTAARARGRKGGAKFSLTKAQVRLAQSAMGQKETVISELCKELGITKPTLYRYLAPNGALRDYGKRVLGVDQ</sequence>
<evidence type="ECO:0000256" key="2">
    <source>
        <dbReference type="ARBA" id="ARBA00022908"/>
    </source>
</evidence>
<protein>
    <submittedName>
        <fullName evidence="8">Site-specific DNA recombinase</fullName>
    </submittedName>
</protein>
<evidence type="ECO:0000256" key="3">
    <source>
        <dbReference type="ARBA" id="ARBA00023100"/>
    </source>
</evidence>
<dbReference type="GO" id="GO:0003677">
    <property type="term" value="F:DNA binding"/>
    <property type="evidence" value="ECO:0007669"/>
    <property type="project" value="UniProtKB-KW"/>
</dbReference>
<keyword evidence="2" id="KW-0229">DNA integration</keyword>
<dbReference type="PROSITE" id="PS51736">
    <property type="entry name" value="RECOMBINASES_3"/>
    <property type="match status" value="1"/>
</dbReference>
<organism evidence="8 10">
    <name type="scientific">Nitrosomonas ureae</name>
    <dbReference type="NCBI Taxonomy" id="44577"/>
    <lineage>
        <taxon>Bacteria</taxon>
        <taxon>Pseudomonadati</taxon>
        <taxon>Pseudomonadota</taxon>
        <taxon>Betaproteobacteria</taxon>
        <taxon>Nitrosomonadales</taxon>
        <taxon>Nitrosomonadaceae</taxon>
        <taxon>Nitrosomonas</taxon>
    </lineage>
</organism>
<dbReference type="InterPro" id="IPR050639">
    <property type="entry name" value="SSR_resolvase"/>
</dbReference>
<keyword evidence="4" id="KW-0238">DNA-binding</keyword>
<comment type="similarity">
    <text evidence="1">Belongs to the site-specific recombinase resolvase family.</text>
</comment>
<evidence type="ECO:0000256" key="4">
    <source>
        <dbReference type="ARBA" id="ARBA00023125"/>
    </source>
</evidence>
<name>A0A286ALT1_9PROT</name>
<feature type="domain" description="Resolvase/invertase-type recombinase catalytic" evidence="7">
    <location>
        <begin position="31"/>
        <end position="171"/>
    </location>
</feature>
<gene>
    <name evidence="8" type="ORF">SAMN06297164_3616</name>
    <name evidence="9" type="ORF">SAMN06297164_3643</name>
</gene>
<dbReference type="InterPro" id="IPR036162">
    <property type="entry name" value="Resolvase-like_N_sf"/>
</dbReference>
<evidence type="ECO:0000256" key="5">
    <source>
        <dbReference type="ARBA" id="ARBA00023172"/>
    </source>
</evidence>
<dbReference type="AlphaFoldDB" id="A0A286ALT1"/>
<dbReference type="InterPro" id="IPR006119">
    <property type="entry name" value="Resolv_N"/>
</dbReference>
<dbReference type="CDD" id="cd03768">
    <property type="entry name" value="SR_ResInv"/>
    <property type="match status" value="1"/>
</dbReference>
<dbReference type="CDD" id="cd00569">
    <property type="entry name" value="HTH_Hin_like"/>
    <property type="match status" value="1"/>
</dbReference>
<dbReference type="SMART" id="SM00857">
    <property type="entry name" value="Resolvase"/>
    <property type="match status" value="1"/>
</dbReference>
<dbReference type="PANTHER" id="PTHR30461:SF2">
    <property type="entry name" value="SERINE RECOMBINASE PINE-RELATED"/>
    <property type="match status" value="1"/>
</dbReference>
<dbReference type="InterPro" id="IPR006118">
    <property type="entry name" value="Recombinase_CS"/>
</dbReference>
<evidence type="ECO:0000313" key="10">
    <source>
        <dbReference type="Proteomes" id="UP000219335"/>
    </source>
</evidence>
<feature type="active site" description="O-(5'-phospho-DNA)-serine intermediate" evidence="6">
    <location>
        <position position="39"/>
    </location>
</feature>
<accession>A0A286ALT1</accession>
<dbReference type="GO" id="GO:0000150">
    <property type="term" value="F:DNA strand exchange activity"/>
    <property type="evidence" value="ECO:0007669"/>
    <property type="project" value="UniProtKB-KW"/>
</dbReference>
<keyword evidence="3" id="KW-0230">DNA invertase</keyword>
<evidence type="ECO:0000256" key="1">
    <source>
        <dbReference type="ARBA" id="ARBA00009913"/>
    </source>
</evidence>
<evidence type="ECO:0000259" key="7">
    <source>
        <dbReference type="PROSITE" id="PS51736"/>
    </source>
</evidence>
<proteinExistence type="inferred from homology"/>